<sequence>MSTRAAFDRGARHYDLMVALNPGYHAHLRRAAASLVDALRGQPGPWRLLDLACGSGASTRALVDATPPDTHIQGLDASPGMLSRARAKHWPASVTFAEATAGSLDTQAWQPGTHHGILSAYLFRNLTPVQRRDALAEIQALLTPGGTLTVVEYSVRERFRAQLVWSIVSWLVIIPLGALLDRNPSLYTYLWRSVMEFDTPTDFMEQLHTAGFVDIATRSVPGWQHGILHLYMARKPQETA</sequence>
<proteinExistence type="predicted"/>
<keyword evidence="1" id="KW-0472">Membrane</keyword>
<name>A0A4Q9KGE8_9ACTN</name>
<protein>
    <submittedName>
        <fullName evidence="2">Methyltransferase domain-containing protein</fullName>
    </submittedName>
</protein>
<gene>
    <name evidence="2" type="ORF">ET989_00190</name>
</gene>
<keyword evidence="1" id="KW-1133">Transmembrane helix</keyword>
<reference evidence="2 3" key="1">
    <citation type="submission" date="2019-01" db="EMBL/GenBank/DDBJ databases">
        <title>Lactibacter flavus gen. nov., sp. nov., a novel bacterium of the family Propionibacteriaceae isolated from raw milk and dairy products.</title>
        <authorList>
            <person name="Huptas C."/>
            <person name="Wenning M."/>
            <person name="Breitenwieser F."/>
            <person name="Doll E."/>
            <person name="Von Neubeck M."/>
            <person name="Busse H.-J."/>
            <person name="Scherer S."/>
        </authorList>
    </citation>
    <scope>NUCLEOTIDE SEQUENCE [LARGE SCALE GENOMIC DNA]</scope>
    <source>
        <strain evidence="2 3">KCTC 33808</strain>
    </source>
</reference>
<dbReference type="InterPro" id="IPR029063">
    <property type="entry name" value="SAM-dependent_MTases_sf"/>
</dbReference>
<dbReference type="AlphaFoldDB" id="A0A4Q9KGE8"/>
<dbReference type="GO" id="GO:0008168">
    <property type="term" value="F:methyltransferase activity"/>
    <property type="evidence" value="ECO:0007669"/>
    <property type="project" value="UniProtKB-KW"/>
</dbReference>
<comment type="caution">
    <text evidence="2">The sequence shown here is derived from an EMBL/GenBank/DDBJ whole genome shotgun (WGS) entry which is preliminary data.</text>
</comment>
<organism evidence="2 3">
    <name type="scientific">Propioniciclava sinopodophylli</name>
    <dbReference type="NCBI Taxonomy" id="1837344"/>
    <lineage>
        <taxon>Bacteria</taxon>
        <taxon>Bacillati</taxon>
        <taxon>Actinomycetota</taxon>
        <taxon>Actinomycetes</taxon>
        <taxon>Propionibacteriales</taxon>
        <taxon>Propionibacteriaceae</taxon>
        <taxon>Propioniciclava</taxon>
    </lineage>
</organism>
<keyword evidence="2" id="KW-0808">Transferase</keyword>
<dbReference type="CDD" id="cd02440">
    <property type="entry name" value="AdoMet_MTases"/>
    <property type="match status" value="1"/>
</dbReference>
<dbReference type="EMBL" id="SDMQ01000001">
    <property type="protein sequence ID" value="TBT88420.1"/>
    <property type="molecule type" value="Genomic_DNA"/>
</dbReference>
<evidence type="ECO:0000313" key="3">
    <source>
        <dbReference type="Proteomes" id="UP000292373"/>
    </source>
</evidence>
<keyword evidence="3" id="KW-1185">Reference proteome</keyword>
<keyword evidence="2" id="KW-0489">Methyltransferase</keyword>
<evidence type="ECO:0000256" key="1">
    <source>
        <dbReference type="SAM" id="Phobius"/>
    </source>
</evidence>
<feature type="transmembrane region" description="Helical" evidence="1">
    <location>
        <begin position="163"/>
        <end position="180"/>
    </location>
</feature>
<dbReference type="Proteomes" id="UP000292373">
    <property type="component" value="Unassembled WGS sequence"/>
</dbReference>
<accession>A0A4Q9KGE8</accession>
<dbReference type="PANTHER" id="PTHR43591">
    <property type="entry name" value="METHYLTRANSFERASE"/>
    <property type="match status" value="1"/>
</dbReference>
<dbReference type="SUPFAM" id="SSF53335">
    <property type="entry name" value="S-adenosyl-L-methionine-dependent methyltransferases"/>
    <property type="match status" value="1"/>
</dbReference>
<dbReference type="OrthoDB" id="9797252at2"/>
<dbReference type="RefSeq" id="WP_131166551.1">
    <property type="nucleotide sequence ID" value="NZ_SDMQ01000001.1"/>
</dbReference>
<dbReference type="Pfam" id="PF01209">
    <property type="entry name" value="Ubie_methyltran"/>
    <property type="match status" value="1"/>
</dbReference>
<dbReference type="Gene3D" id="3.40.50.150">
    <property type="entry name" value="Vaccinia Virus protein VP39"/>
    <property type="match status" value="1"/>
</dbReference>
<dbReference type="GO" id="GO:0032259">
    <property type="term" value="P:methylation"/>
    <property type="evidence" value="ECO:0007669"/>
    <property type="project" value="UniProtKB-KW"/>
</dbReference>
<evidence type="ECO:0000313" key="2">
    <source>
        <dbReference type="EMBL" id="TBT88420.1"/>
    </source>
</evidence>
<keyword evidence="1" id="KW-0812">Transmembrane</keyword>